<feature type="transmembrane region" description="Helical" evidence="6">
    <location>
        <begin position="192"/>
        <end position="213"/>
    </location>
</feature>
<dbReference type="Pfam" id="PF01925">
    <property type="entry name" value="TauE"/>
    <property type="match status" value="1"/>
</dbReference>
<gene>
    <name evidence="7" type="ORF">SCANT_v1c05780</name>
</gene>
<evidence type="ECO:0000256" key="5">
    <source>
        <dbReference type="ARBA" id="ARBA00023136"/>
    </source>
</evidence>
<accession>A0A0M3SJC3</accession>
<dbReference type="RefSeq" id="WP_053946242.1">
    <property type="nucleotide sequence ID" value="NZ_CP012622.1"/>
</dbReference>
<evidence type="ECO:0000256" key="4">
    <source>
        <dbReference type="ARBA" id="ARBA00022989"/>
    </source>
</evidence>
<evidence type="ECO:0000256" key="6">
    <source>
        <dbReference type="RuleBase" id="RU363041"/>
    </source>
</evidence>
<evidence type="ECO:0000256" key="1">
    <source>
        <dbReference type="ARBA" id="ARBA00004141"/>
    </source>
</evidence>
<feature type="transmembrane region" description="Helical" evidence="6">
    <location>
        <begin position="72"/>
        <end position="89"/>
    </location>
</feature>
<dbReference type="PATRIC" id="fig|362837.3.peg.591"/>
<organism evidence="7 8">
    <name type="scientific">Spiroplasma cantharicola</name>
    <dbReference type="NCBI Taxonomy" id="362837"/>
    <lineage>
        <taxon>Bacteria</taxon>
        <taxon>Bacillati</taxon>
        <taxon>Mycoplasmatota</taxon>
        <taxon>Mollicutes</taxon>
        <taxon>Entomoplasmatales</taxon>
        <taxon>Spiroplasmataceae</taxon>
        <taxon>Spiroplasma</taxon>
    </lineage>
</organism>
<evidence type="ECO:0000313" key="8">
    <source>
        <dbReference type="Proteomes" id="UP000063919"/>
    </source>
</evidence>
<reference evidence="7 8" key="1">
    <citation type="journal article" date="2015" name="Genome Announc.">
        <title>Complete Genome Sequence of Spiroplasma cantharicola CC-1T (DSM 21588), a Bacterium Isolated from Soldier Beetle (Cantharis carolinus).</title>
        <authorList>
            <person name="Lo W.S."/>
            <person name="Liu P.Y."/>
            <person name="Kuo C.H."/>
        </authorList>
    </citation>
    <scope>NUCLEOTIDE SEQUENCE [LARGE SCALE GENOMIC DNA]</scope>
    <source>
        <strain evidence="7 8">CC-1</strain>
    </source>
</reference>
<protein>
    <recommendedName>
        <fullName evidence="6">Probable membrane transporter protein</fullName>
    </recommendedName>
</protein>
<feature type="transmembrane region" description="Helical" evidence="6">
    <location>
        <begin position="101"/>
        <end position="119"/>
    </location>
</feature>
<keyword evidence="4 6" id="KW-1133">Transmembrane helix</keyword>
<dbReference type="STRING" id="362837.SCANT_v1c05780"/>
<keyword evidence="5 6" id="KW-0472">Membrane</keyword>
<dbReference type="Proteomes" id="UP000063919">
    <property type="component" value="Chromosome"/>
</dbReference>
<evidence type="ECO:0000256" key="3">
    <source>
        <dbReference type="ARBA" id="ARBA00022692"/>
    </source>
</evidence>
<dbReference type="KEGG" id="scj:SCANT_v1c05780"/>
<sequence length="276" mass="30754">MGITLLWLSIIILLISILGSISGVGGGVLYVPLFLLFLNDELNEIKYISTFLVFLGSSMNVLIEIIKKRLNYKILLVGIVFSTISILIGNTISKSINSDSVIKIIVAVTLVIVTFMLIYSEYFLKIKDNSQKVYKLNKNFYITSNEGEKINILLLSLISFIGGIITSLTGMGGGPIIMPLLIIIFSLKISTAAPISHTLIMISSFISLILNPISMGYNPWTVKEVWIKNLVFAIPVILGFIAAIYLKKIIKKEIYIKWLLIIVIWISIIKIILDLI</sequence>
<dbReference type="EMBL" id="CP012622">
    <property type="protein sequence ID" value="ALD66484.1"/>
    <property type="molecule type" value="Genomic_DNA"/>
</dbReference>
<comment type="subcellular location">
    <subcellularLocation>
        <location evidence="6">Cell membrane</location>
        <topology evidence="6">Multi-pass membrane protein</topology>
    </subcellularLocation>
    <subcellularLocation>
        <location evidence="1">Membrane</location>
        <topology evidence="1">Multi-pass membrane protein</topology>
    </subcellularLocation>
</comment>
<feature type="transmembrane region" description="Helical" evidence="6">
    <location>
        <begin position="225"/>
        <end position="246"/>
    </location>
</feature>
<keyword evidence="3 6" id="KW-0812">Transmembrane</keyword>
<feature type="transmembrane region" description="Helical" evidence="6">
    <location>
        <begin position="152"/>
        <end position="185"/>
    </location>
</feature>
<dbReference type="PANTHER" id="PTHR43701">
    <property type="entry name" value="MEMBRANE TRANSPORTER PROTEIN MJ0441-RELATED"/>
    <property type="match status" value="1"/>
</dbReference>
<dbReference type="InterPro" id="IPR051598">
    <property type="entry name" value="TSUP/Inactive_protease-like"/>
</dbReference>
<feature type="transmembrane region" description="Helical" evidence="6">
    <location>
        <begin position="47"/>
        <end position="66"/>
    </location>
</feature>
<name>A0A0M3SJC3_9MOLU</name>
<comment type="similarity">
    <text evidence="2 6">Belongs to the 4-toluene sulfonate uptake permease (TSUP) (TC 2.A.102) family.</text>
</comment>
<evidence type="ECO:0000256" key="2">
    <source>
        <dbReference type="ARBA" id="ARBA00009142"/>
    </source>
</evidence>
<keyword evidence="6" id="KW-1003">Cell membrane</keyword>
<dbReference type="InterPro" id="IPR002781">
    <property type="entry name" value="TM_pro_TauE-like"/>
</dbReference>
<evidence type="ECO:0000313" key="7">
    <source>
        <dbReference type="EMBL" id="ALD66484.1"/>
    </source>
</evidence>
<dbReference type="GO" id="GO:0005886">
    <property type="term" value="C:plasma membrane"/>
    <property type="evidence" value="ECO:0007669"/>
    <property type="project" value="UniProtKB-SubCell"/>
</dbReference>
<feature type="transmembrane region" description="Helical" evidence="6">
    <location>
        <begin position="6"/>
        <end position="35"/>
    </location>
</feature>
<keyword evidence="8" id="KW-1185">Reference proteome</keyword>
<dbReference type="PANTHER" id="PTHR43701:SF2">
    <property type="entry name" value="MEMBRANE TRANSPORTER PROTEIN YJNA-RELATED"/>
    <property type="match status" value="1"/>
</dbReference>
<dbReference type="AlphaFoldDB" id="A0A0M3SJC3"/>
<dbReference type="OrthoDB" id="392097at2"/>
<feature type="transmembrane region" description="Helical" evidence="6">
    <location>
        <begin position="255"/>
        <end position="273"/>
    </location>
</feature>
<proteinExistence type="inferred from homology"/>